<sequence>MLITPIVTSPARVRRFPPLSALIVGLRSSRPQIIRQREQRDGDTFHASQGSGGIHPLPPSILNHQGSAGTVCRAATFSEFAAASRSRSVSRYPLASRMRHATLPSAGRLFPAPGGYYYVDSEWGTLKEVLLASPEHLSLVPCNAVSIEAVRRGLASCSTRSAEQHRAMAAALTKAGVDVHLAPAMPGMPDLAFTRDTSLMTPWGLVGLRPGALHRRSEVDVVLRAAARSGVPTAGRVESGQVEGGDICLLRPGVVVIGVSGVRTDAAGAEALGAMFKIRGWTVITTEIDARLLHLDTHFCMLDQNLALGCTERLDPAFLAEVAGLGVKVIPVHLDEVSALGCNVLALGQRRIISPGTAPRIDEAVRRLGFEVITVALDEFTRCGGGVHCLTMPLRREAGSFGRT</sequence>
<gene>
    <name evidence="4" type="ORF">C7I55_07970</name>
</gene>
<dbReference type="RefSeq" id="WP_106512329.1">
    <property type="nucleotide sequence ID" value="NZ_PXYI01000002.1"/>
</dbReference>
<dbReference type="Gene3D" id="3.75.10.10">
    <property type="entry name" value="L-arginine/glycine Amidinotransferase, Chain A"/>
    <property type="match status" value="1"/>
</dbReference>
<protein>
    <recommendedName>
        <fullName evidence="2">arginine deiminase</fullName>
        <ecNumber evidence="2">3.5.3.6</ecNumber>
    </recommendedName>
</protein>
<dbReference type="Proteomes" id="UP000241167">
    <property type="component" value="Unassembled WGS sequence"/>
</dbReference>
<dbReference type="OrthoDB" id="9807502at2"/>
<dbReference type="SUPFAM" id="SSF55909">
    <property type="entry name" value="Pentein"/>
    <property type="match status" value="1"/>
</dbReference>
<dbReference type="EMBL" id="PXYI01000002">
    <property type="protein sequence ID" value="PSJ42162.1"/>
    <property type="molecule type" value="Genomic_DNA"/>
</dbReference>
<comment type="pathway">
    <text evidence="1">Amino-acid degradation; L-arginine degradation via ADI pathway; carbamoyl phosphate from L-arginine: step 1/2.</text>
</comment>
<dbReference type="GO" id="GO:0019546">
    <property type="term" value="P:L-arginine deiminase pathway"/>
    <property type="evidence" value="ECO:0007669"/>
    <property type="project" value="TreeGrafter"/>
</dbReference>
<evidence type="ECO:0000313" key="5">
    <source>
        <dbReference type="Proteomes" id="UP000241167"/>
    </source>
</evidence>
<dbReference type="EC" id="3.5.3.6" evidence="2"/>
<comment type="catalytic activity">
    <reaction evidence="3">
        <text>L-arginine + H2O = L-citrulline + NH4(+)</text>
        <dbReference type="Rhea" id="RHEA:19597"/>
        <dbReference type="ChEBI" id="CHEBI:15377"/>
        <dbReference type="ChEBI" id="CHEBI:28938"/>
        <dbReference type="ChEBI" id="CHEBI:32682"/>
        <dbReference type="ChEBI" id="CHEBI:57743"/>
        <dbReference type="EC" id="3.5.3.6"/>
    </reaction>
</comment>
<evidence type="ECO:0000256" key="3">
    <source>
        <dbReference type="ARBA" id="ARBA00049429"/>
    </source>
</evidence>
<evidence type="ECO:0000256" key="1">
    <source>
        <dbReference type="ARBA" id="ARBA00005213"/>
    </source>
</evidence>
<dbReference type="PANTHER" id="PTHR47271">
    <property type="entry name" value="ARGININE DEIMINASE"/>
    <property type="match status" value="1"/>
</dbReference>
<keyword evidence="5" id="KW-1185">Reference proteome</keyword>
<reference evidence="4 5" key="1">
    <citation type="submission" date="2018-03" db="EMBL/GenBank/DDBJ databases">
        <title>The draft genome of Sphingosinicella sp. GL-C-18.</title>
        <authorList>
            <person name="Liu L."/>
            <person name="Li L."/>
            <person name="Liang L."/>
            <person name="Zhang X."/>
            <person name="Wang T."/>
        </authorList>
    </citation>
    <scope>NUCLEOTIDE SEQUENCE [LARGE SCALE GENOMIC DNA]</scope>
    <source>
        <strain evidence="4 5">GL-C-18</strain>
    </source>
</reference>
<dbReference type="PANTHER" id="PTHR47271:SF2">
    <property type="entry name" value="ARGININE DEIMINASE"/>
    <property type="match status" value="1"/>
</dbReference>
<evidence type="ECO:0000313" key="4">
    <source>
        <dbReference type="EMBL" id="PSJ42162.1"/>
    </source>
</evidence>
<dbReference type="AlphaFoldDB" id="A0A2P7QW16"/>
<accession>A0A2P7QW16</accession>
<proteinExistence type="predicted"/>
<name>A0A2P7QW16_9SPHN</name>
<dbReference type="Pfam" id="PF19420">
    <property type="entry name" value="DDAH_eukar"/>
    <property type="match status" value="1"/>
</dbReference>
<evidence type="ECO:0000256" key="2">
    <source>
        <dbReference type="ARBA" id="ARBA00012171"/>
    </source>
</evidence>
<organism evidence="4 5">
    <name type="scientific">Allosphingosinicella deserti</name>
    <dbReference type="NCBI Taxonomy" id="2116704"/>
    <lineage>
        <taxon>Bacteria</taxon>
        <taxon>Pseudomonadati</taxon>
        <taxon>Pseudomonadota</taxon>
        <taxon>Alphaproteobacteria</taxon>
        <taxon>Sphingomonadales</taxon>
        <taxon>Sphingomonadaceae</taxon>
        <taxon>Allosphingosinicella</taxon>
    </lineage>
</organism>
<comment type="caution">
    <text evidence="4">The sequence shown here is derived from an EMBL/GenBank/DDBJ whole genome shotgun (WGS) entry which is preliminary data.</text>
</comment>
<dbReference type="GO" id="GO:0016990">
    <property type="term" value="F:arginine deiminase activity"/>
    <property type="evidence" value="ECO:0007669"/>
    <property type="project" value="UniProtKB-EC"/>
</dbReference>